<evidence type="ECO:0000313" key="2">
    <source>
        <dbReference type="Proteomes" id="UP001159363"/>
    </source>
</evidence>
<comment type="caution">
    <text evidence="1">The sequence shown here is derived from an EMBL/GenBank/DDBJ whole genome shotgun (WGS) entry which is preliminary data.</text>
</comment>
<accession>A0ABQ9I5F8</accession>
<dbReference type="InterPro" id="IPR039360">
    <property type="entry name" value="Ras_GTPase"/>
</dbReference>
<evidence type="ECO:0000313" key="1">
    <source>
        <dbReference type="EMBL" id="KAJ8891489.1"/>
    </source>
</evidence>
<protein>
    <submittedName>
        <fullName evidence="1">Uncharacterized protein</fullName>
    </submittedName>
</protein>
<proteinExistence type="predicted"/>
<organism evidence="1 2">
    <name type="scientific">Dryococelus australis</name>
    <dbReference type="NCBI Taxonomy" id="614101"/>
    <lineage>
        <taxon>Eukaryota</taxon>
        <taxon>Metazoa</taxon>
        <taxon>Ecdysozoa</taxon>
        <taxon>Arthropoda</taxon>
        <taxon>Hexapoda</taxon>
        <taxon>Insecta</taxon>
        <taxon>Pterygota</taxon>
        <taxon>Neoptera</taxon>
        <taxon>Polyneoptera</taxon>
        <taxon>Phasmatodea</taxon>
        <taxon>Verophasmatodea</taxon>
        <taxon>Anareolatae</taxon>
        <taxon>Phasmatidae</taxon>
        <taxon>Eurycanthinae</taxon>
        <taxon>Dryococelus</taxon>
    </lineage>
</organism>
<dbReference type="PANTHER" id="PTHR10194">
    <property type="entry name" value="RAS GTPASE-ACTIVATING PROTEINS"/>
    <property type="match status" value="1"/>
</dbReference>
<keyword evidence="2" id="KW-1185">Reference proteome</keyword>
<dbReference type="Gene3D" id="1.10.506.10">
    <property type="entry name" value="GTPase Activation - p120gap, domain 1"/>
    <property type="match status" value="1"/>
</dbReference>
<gene>
    <name evidence="1" type="ORF">PR048_004017</name>
</gene>
<reference evidence="1 2" key="1">
    <citation type="submission" date="2023-02" db="EMBL/GenBank/DDBJ databases">
        <title>LHISI_Scaffold_Assembly.</title>
        <authorList>
            <person name="Stuart O.P."/>
            <person name="Cleave R."/>
            <person name="Magrath M.J.L."/>
            <person name="Mikheyev A.S."/>
        </authorList>
    </citation>
    <scope>NUCLEOTIDE SEQUENCE [LARGE SCALE GENOMIC DNA]</scope>
    <source>
        <strain evidence="1">Daus_M_001</strain>
        <tissue evidence="1">Leg muscle</tissue>
    </source>
</reference>
<dbReference type="PANTHER" id="PTHR10194:SF146">
    <property type="entry name" value="RAS GTPASE-ACTIVATING PROTEIN 1"/>
    <property type="match status" value="1"/>
</dbReference>
<name>A0ABQ9I5F8_9NEOP</name>
<dbReference type="Proteomes" id="UP001159363">
    <property type="component" value="Chromosome 2"/>
</dbReference>
<dbReference type="EMBL" id="JARBHB010000002">
    <property type="protein sequence ID" value="KAJ8891489.1"/>
    <property type="molecule type" value="Genomic_DNA"/>
</dbReference>
<sequence length="117" mass="13711">MLTKDREQDEVPQIKFYTKRLKAGVCTVLQTEEWYPLTGITPIGEWGSLRMRTRYLHDLIMPQEEYSPMQQLILDPSLEVVRALADICHLDRVPLASSLLRIFRYNIHYSTHSHIAL</sequence>
<dbReference type="InterPro" id="IPR008936">
    <property type="entry name" value="Rho_GTPase_activation_prot"/>
</dbReference>